<dbReference type="AlphaFoldDB" id="A0A9D2KLV6"/>
<comment type="caution">
    <text evidence="1">The sequence shown here is derived from an EMBL/GenBank/DDBJ whole genome shotgun (WGS) entry which is preliminary data.</text>
</comment>
<name>A0A9D2KLV6_9BACT</name>
<dbReference type="Proteomes" id="UP000824225">
    <property type="component" value="Unassembled WGS sequence"/>
</dbReference>
<accession>A0A9D2KLV6</accession>
<reference evidence="1" key="1">
    <citation type="journal article" date="2021" name="PeerJ">
        <title>Extensive microbial diversity within the chicken gut microbiome revealed by metagenomics and culture.</title>
        <authorList>
            <person name="Gilroy R."/>
            <person name="Ravi A."/>
            <person name="Getino M."/>
            <person name="Pursley I."/>
            <person name="Horton D.L."/>
            <person name="Alikhan N.F."/>
            <person name="Baker D."/>
            <person name="Gharbi K."/>
            <person name="Hall N."/>
            <person name="Watson M."/>
            <person name="Adriaenssens E.M."/>
            <person name="Foster-Nyarko E."/>
            <person name="Jarju S."/>
            <person name="Secka A."/>
            <person name="Antonio M."/>
            <person name="Oren A."/>
            <person name="Chaudhuri R.R."/>
            <person name="La Ragione R."/>
            <person name="Hildebrand F."/>
            <person name="Pallen M.J."/>
        </authorList>
    </citation>
    <scope>NUCLEOTIDE SEQUENCE</scope>
    <source>
        <strain evidence="1">CHK186-16707</strain>
    </source>
</reference>
<reference evidence="1" key="2">
    <citation type="submission" date="2021-04" db="EMBL/GenBank/DDBJ databases">
        <authorList>
            <person name="Gilroy R."/>
        </authorList>
    </citation>
    <scope>NUCLEOTIDE SEQUENCE</scope>
    <source>
        <strain evidence="1">CHK186-16707</strain>
    </source>
</reference>
<protein>
    <submittedName>
        <fullName evidence="1">Uncharacterized protein</fullName>
    </submittedName>
</protein>
<proteinExistence type="predicted"/>
<sequence length="193" mass="21479">MRKLVLELGIHWLNQFSQLLYVFMGKCVPPVAPEIDQKNIDAAPEQGEPQQRGMLKKRETAIGHIPAQPLLVLCQIPHEQGLGKTLRFNERRGSPRHSVYHVHFLRVCIGNGHENAEVSSCAHDVDALHGHTFLQEIQQKAHGAFQAVHPVEYAAGESSSLKEITFHVLPPCCGSVFKSRANGLPVQDSKKVF</sequence>
<dbReference type="EMBL" id="DXAN01000006">
    <property type="protein sequence ID" value="HJA08222.1"/>
    <property type="molecule type" value="Genomic_DNA"/>
</dbReference>
<evidence type="ECO:0000313" key="2">
    <source>
        <dbReference type="Proteomes" id="UP000824225"/>
    </source>
</evidence>
<organism evidence="1 2">
    <name type="scientific">Candidatus Mailhella merdigallinarum</name>
    <dbReference type="NCBI Taxonomy" id="2838658"/>
    <lineage>
        <taxon>Bacteria</taxon>
        <taxon>Pseudomonadati</taxon>
        <taxon>Thermodesulfobacteriota</taxon>
        <taxon>Desulfovibrionia</taxon>
        <taxon>Desulfovibrionales</taxon>
        <taxon>Desulfovibrionaceae</taxon>
        <taxon>Mailhella</taxon>
    </lineage>
</organism>
<evidence type="ECO:0000313" key="1">
    <source>
        <dbReference type="EMBL" id="HJA08222.1"/>
    </source>
</evidence>
<gene>
    <name evidence="1" type="ORF">H9962_03400</name>
</gene>